<gene>
    <name evidence="1" type="ORF">GCM10020366_35740</name>
</gene>
<dbReference type="Proteomes" id="UP001500483">
    <property type="component" value="Unassembled WGS sequence"/>
</dbReference>
<protein>
    <submittedName>
        <fullName evidence="1">Uncharacterized protein</fullName>
    </submittedName>
</protein>
<proteinExistence type="predicted"/>
<dbReference type="EMBL" id="BAAAYK010000038">
    <property type="protein sequence ID" value="GAA3359494.1"/>
    <property type="molecule type" value="Genomic_DNA"/>
</dbReference>
<evidence type="ECO:0000313" key="1">
    <source>
        <dbReference type="EMBL" id="GAA3359494.1"/>
    </source>
</evidence>
<dbReference type="RefSeq" id="WP_258341325.1">
    <property type="nucleotide sequence ID" value="NZ_BAAAYK010000038.1"/>
</dbReference>
<evidence type="ECO:0000313" key="2">
    <source>
        <dbReference type="Proteomes" id="UP001500483"/>
    </source>
</evidence>
<comment type="caution">
    <text evidence="1">The sequence shown here is derived from an EMBL/GenBank/DDBJ whole genome shotgun (WGS) entry which is preliminary data.</text>
</comment>
<keyword evidence="2" id="KW-1185">Reference proteome</keyword>
<name>A0ABP6RSU3_9PSEU</name>
<sequence length="60" mass="6554">MHEGLVDRVRWLVDEQAPRDPEVAAVELDLLIARFGRTEIAAALAIVAPLEIAGLVRHGL</sequence>
<organism evidence="1 2">
    <name type="scientific">Saccharopolyspora gregorii</name>
    <dbReference type="NCBI Taxonomy" id="33914"/>
    <lineage>
        <taxon>Bacteria</taxon>
        <taxon>Bacillati</taxon>
        <taxon>Actinomycetota</taxon>
        <taxon>Actinomycetes</taxon>
        <taxon>Pseudonocardiales</taxon>
        <taxon>Pseudonocardiaceae</taxon>
        <taxon>Saccharopolyspora</taxon>
    </lineage>
</organism>
<reference evidence="2" key="1">
    <citation type="journal article" date="2019" name="Int. J. Syst. Evol. Microbiol.">
        <title>The Global Catalogue of Microorganisms (GCM) 10K type strain sequencing project: providing services to taxonomists for standard genome sequencing and annotation.</title>
        <authorList>
            <consortium name="The Broad Institute Genomics Platform"/>
            <consortium name="The Broad Institute Genome Sequencing Center for Infectious Disease"/>
            <person name="Wu L."/>
            <person name="Ma J."/>
        </authorList>
    </citation>
    <scope>NUCLEOTIDE SEQUENCE [LARGE SCALE GENOMIC DNA]</scope>
    <source>
        <strain evidence="2">JCM 9687</strain>
    </source>
</reference>
<accession>A0ABP6RSU3</accession>